<accession>A0A6C0C6K5</accession>
<reference evidence="2" key="1">
    <citation type="journal article" date="2020" name="Nature">
        <title>Giant virus diversity and host interactions through global metagenomics.</title>
        <authorList>
            <person name="Schulz F."/>
            <person name="Roux S."/>
            <person name="Paez-Espino D."/>
            <person name="Jungbluth S."/>
            <person name="Walsh D.A."/>
            <person name="Denef V.J."/>
            <person name="McMahon K.D."/>
            <person name="Konstantinidis K.T."/>
            <person name="Eloe-Fadrosh E.A."/>
            <person name="Kyrpides N.C."/>
            <person name="Woyke T."/>
        </authorList>
    </citation>
    <scope>NUCLEOTIDE SEQUENCE</scope>
    <source>
        <strain evidence="2">GVMAG-M-3300020192-26</strain>
    </source>
</reference>
<organism evidence="2">
    <name type="scientific">viral metagenome</name>
    <dbReference type="NCBI Taxonomy" id="1070528"/>
    <lineage>
        <taxon>unclassified sequences</taxon>
        <taxon>metagenomes</taxon>
        <taxon>organismal metagenomes</taxon>
    </lineage>
</organism>
<evidence type="ECO:0000313" key="2">
    <source>
        <dbReference type="EMBL" id="QHS99976.1"/>
    </source>
</evidence>
<sequence length="413" mass="46998">MQTQKTHVSFPWKNPQWDKTLAILKKWNLNEQNVDARKKNLAYILVMLGVKNPRLSVLHSTFYTYKGPIDLMIKAIINGDKVFPNGQVCTQTSVASVIKITKFQAFILQSLYFFNLLPGEYATMLANDQFILCIANYFEHVWKKINADNAWAHKIIMIERRVLGKTVAVPNWIMSVKKLNKVTINTDKKGIEDFRDSAQVNFADPKPGGTLPSANADIVQEEILFLIYPELFITQLTVPNMEMNEAVIVSGVTRTNNYTGYKQTFRYTGDFSKDDNDVTIIFIDATRGHDRSDVKRLSKKMNTDLNKAFLGFSANNLKSIATGHWGCGAFGGNYQFMSIIQLLAAAQAEKSIDYTMYGEPIKGFQEFYNKLVAINANVGEIYSGLMYAVNNKYEEYYDIIIKVILTLRKKNDK</sequence>
<dbReference type="GO" id="GO:0005634">
    <property type="term" value="C:nucleus"/>
    <property type="evidence" value="ECO:0007669"/>
    <property type="project" value="TreeGrafter"/>
</dbReference>
<dbReference type="GO" id="GO:0006282">
    <property type="term" value="P:regulation of DNA repair"/>
    <property type="evidence" value="ECO:0007669"/>
    <property type="project" value="InterPro"/>
</dbReference>
<dbReference type="GO" id="GO:0005737">
    <property type="term" value="C:cytoplasm"/>
    <property type="evidence" value="ECO:0007669"/>
    <property type="project" value="TreeGrafter"/>
</dbReference>
<evidence type="ECO:0000259" key="1">
    <source>
        <dbReference type="Pfam" id="PF05028"/>
    </source>
</evidence>
<dbReference type="EMBL" id="MN739352">
    <property type="protein sequence ID" value="QHS99976.1"/>
    <property type="molecule type" value="Genomic_DNA"/>
</dbReference>
<dbReference type="InterPro" id="IPR046372">
    <property type="entry name" value="PARG_cat_C"/>
</dbReference>
<proteinExistence type="predicted"/>
<dbReference type="GO" id="GO:0009225">
    <property type="term" value="P:nucleotide-sugar metabolic process"/>
    <property type="evidence" value="ECO:0007669"/>
    <property type="project" value="TreeGrafter"/>
</dbReference>
<dbReference type="PANTHER" id="PTHR12837:SF0">
    <property type="entry name" value="POLY(ADP-RIBOSE) GLYCOHYDROLASE"/>
    <property type="match status" value="1"/>
</dbReference>
<dbReference type="GO" id="GO:1990966">
    <property type="term" value="P:ATP generation from poly-ADP-D-ribose"/>
    <property type="evidence" value="ECO:0007669"/>
    <property type="project" value="TreeGrafter"/>
</dbReference>
<dbReference type="GO" id="GO:0005975">
    <property type="term" value="P:carbohydrate metabolic process"/>
    <property type="evidence" value="ECO:0007669"/>
    <property type="project" value="InterPro"/>
</dbReference>
<name>A0A6C0C6K5_9ZZZZ</name>
<protein>
    <recommendedName>
        <fullName evidence="1">PARG catalytic Macro domain-containing protein</fullName>
    </recommendedName>
</protein>
<dbReference type="PANTHER" id="PTHR12837">
    <property type="entry name" value="POLY ADP-RIBOSE GLYCOHYDROLASE"/>
    <property type="match status" value="1"/>
</dbReference>
<dbReference type="InterPro" id="IPR007724">
    <property type="entry name" value="Poly_GlycHdrlase"/>
</dbReference>
<feature type="domain" description="PARG catalytic Macro" evidence="1">
    <location>
        <begin position="170"/>
        <end position="359"/>
    </location>
</feature>
<dbReference type="Pfam" id="PF05028">
    <property type="entry name" value="PARG_cat_C"/>
    <property type="match status" value="1"/>
</dbReference>
<dbReference type="GO" id="GO:0004649">
    <property type="term" value="F:poly(ADP-ribose) glycohydrolase activity"/>
    <property type="evidence" value="ECO:0007669"/>
    <property type="project" value="InterPro"/>
</dbReference>
<dbReference type="AlphaFoldDB" id="A0A6C0C6K5"/>